<reference evidence="1" key="2">
    <citation type="submission" date="2025-09" db="UniProtKB">
        <authorList>
            <consortium name="Ensembl"/>
        </authorList>
    </citation>
    <scope>IDENTIFICATION</scope>
</reference>
<dbReference type="SUPFAM" id="SSF63825">
    <property type="entry name" value="YWTD domain"/>
    <property type="match status" value="1"/>
</dbReference>
<proteinExistence type="predicted"/>
<organism evidence="1 2">
    <name type="scientific">Eptatretus burgeri</name>
    <name type="common">Inshore hagfish</name>
    <dbReference type="NCBI Taxonomy" id="7764"/>
    <lineage>
        <taxon>Eukaryota</taxon>
        <taxon>Metazoa</taxon>
        <taxon>Chordata</taxon>
        <taxon>Craniata</taxon>
        <taxon>Vertebrata</taxon>
        <taxon>Cyclostomata</taxon>
        <taxon>Myxini</taxon>
        <taxon>Myxiniformes</taxon>
        <taxon>Myxinidae</taxon>
        <taxon>Eptatretinae</taxon>
        <taxon>Eptatretus</taxon>
    </lineage>
</organism>
<dbReference type="InterPro" id="IPR050778">
    <property type="entry name" value="Cueball_EGF_LRP_Nidogen"/>
</dbReference>
<accession>A0A8C4QSN1</accession>
<dbReference type="InterPro" id="IPR011042">
    <property type="entry name" value="6-blade_b-propeller_TolB-like"/>
</dbReference>
<dbReference type="Ensembl" id="ENSEBUT00000019848.1">
    <property type="protein sequence ID" value="ENSEBUP00000019272.1"/>
    <property type="gene ID" value="ENSEBUG00000011996.1"/>
</dbReference>
<dbReference type="Gene3D" id="2.120.10.30">
    <property type="entry name" value="TolB, C-terminal domain"/>
    <property type="match status" value="1"/>
</dbReference>
<evidence type="ECO:0000313" key="2">
    <source>
        <dbReference type="Proteomes" id="UP000694388"/>
    </source>
</evidence>
<dbReference type="Proteomes" id="UP000694388">
    <property type="component" value="Unplaced"/>
</dbReference>
<sequence>MLPDGTPSITPVRIRGMDGTHINAFPHLRNSRMAVYIWYEIRAQTRQLRDTHLIYTYGESLYRITMEGTHQQMLVRHAGRAAIFDYNQRDELLFWTDGKGGTIHTMFMNGTGYKIIRLVDAVISGLAVNWKENQLYWSNVRTGTIEQLDLIGGRSRAVMWNVSQPGHLSVDVMNR</sequence>
<dbReference type="PANTHER" id="PTHR46513:SF13">
    <property type="entry name" value="EGF-LIKE DOMAIN-CONTAINING PROTEIN"/>
    <property type="match status" value="1"/>
</dbReference>
<name>A0A8C4QSN1_EPTBU</name>
<reference evidence="1" key="1">
    <citation type="submission" date="2025-08" db="UniProtKB">
        <authorList>
            <consortium name="Ensembl"/>
        </authorList>
    </citation>
    <scope>IDENTIFICATION</scope>
</reference>
<keyword evidence="2" id="KW-1185">Reference proteome</keyword>
<dbReference type="AlphaFoldDB" id="A0A8C4QSN1"/>
<dbReference type="PANTHER" id="PTHR46513">
    <property type="entry name" value="VITELLOGENIN RECEPTOR-LIKE PROTEIN-RELATED-RELATED"/>
    <property type="match status" value="1"/>
</dbReference>
<evidence type="ECO:0000313" key="1">
    <source>
        <dbReference type="Ensembl" id="ENSEBUP00000019272.1"/>
    </source>
</evidence>
<protein>
    <submittedName>
        <fullName evidence="1">Uncharacterized protein</fullName>
    </submittedName>
</protein>